<dbReference type="Pfam" id="PF11612">
    <property type="entry name" value="T2SSJ"/>
    <property type="match status" value="1"/>
</dbReference>
<gene>
    <name evidence="4" type="ordered locus">PSMK_13980</name>
</gene>
<comment type="similarity">
    <text evidence="1">Belongs to the GSP J family.</text>
</comment>
<dbReference type="NCBIfam" id="TIGR02532">
    <property type="entry name" value="IV_pilin_GFxxxE"/>
    <property type="match status" value="1"/>
</dbReference>
<dbReference type="Pfam" id="PF07963">
    <property type="entry name" value="N_methyl"/>
    <property type="match status" value="1"/>
</dbReference>
<keyword evidence="3" id="KW-1133">Transmembrane helix</keyword>
<dbReference type="EMBL" id="AP012338">
    <property type="protein sequence ID" value="BAM03557.1"/>
    <property type="molecule type" value="Genomic_DNA"/>
</dbReference>
<sequence length="230" mass="23646">MSGVGRRAGRAGFTLVELLVVAVVGAVVVGAAAAFFAQAAAARERVDAAVEVGAEADAALAAVVDAVRGAVRPVAGAGPPASLEDDPGGVRFELEPGGEGAGDAAASRLTLNAWSAEPVRPGRAESDWQETELYLEADGEDPLAPPSLKRRRDPTLRAVEAGEPGGVVETVAAGVVGFSVRVFDGEDWQEAWPPVEDPRPRLPEAVRVSLTVVGSDGRSVSRERLIGGLR</sequence>
<feature type="transmembrane region" description="Helical" evidence="3">
    <location>
        <begin position="12"/>
        <end position="37"/>
    </location>
</feature>
<protein>
    <recommendedName>
        <fullName evidence="2">Type II secretion system protein J</fullName>
    </recommendedName>
</protein>
<dbReference type="GO" id="GO:0015627">
    <property type="term" value="C:type II protein secretion system complex"/>
    <property type="evidence" value="ECO:0007669"/>
    <property type="project" value="InterPro"/>
</dbReference>
<dbReference type="Gene3D" id="2.10.70.20">
    <property type="entry name" value="gspk-gspi-gspj complex like domains"/>
    <property type="match status" value="1"/>
</dbReference>
<organism evidence="4 5">
    <name type="scientific">Phycisphaera mikurensis (strain NBRC 102666 / KCTC 22515 / FYK2301M01)</name>
    <dbReference type="NCBI Taxonomy" id="1142394"/>
    <lineage>
        <taxon>Bacteria</taxon>
        <taxon>Pseudomonadati</taxon>
        <taxon>Planctomycetota</taxon>
        <taxon>Phycisphaerae</taxon>
        <taxon>Phycisphaerales</taxon>
        <taxon>Phycisphaeraceae</taxon>
        <taxon>Phycisphaera</taxon>
    </lineage>
</organism>
<name>I0IE69_PHYMF</name>
<dbReference type="HOGENOM" id="CLU_1203926_0_0_0"/>
<dbReference type="PROSITE" id="PS00409">
    <property type="entry name" value="PROKAR_NTER_METHYL"/>
    <property type="match status" value="1"/>
</dbReference>
<dbReference type="InterPro" id="IPR012902">
    <property type="entry name" value="N_methyl_site"/>
</dbReference>
<evidence type="ECO:0000313" key="5">
    <source>
        <dbReference type="Proteomes" id="UP000007881"/>
    </source>
</evidence>
<evidence type="ECO:0000256" key="2">
    <source>
        <dbReference type="ARBA" id="ARBA00021539"/>
    </source>
</evidence>
<evidence type="ECO:0000313" key="4">
    <source>
        <dbReference type="EMBL" id="BAM03557.1"/>
    </source>
</evidence>
<dbReference type="STRING" id="1142394.PSMK_13980"/>
<dbReference type="RefSeq" id="WP_014436776.1">
    <property type="nucleotide sequence ID" value="NC_017080.1"/>
</dbReference>
<reference evidence="4 5" key="1">
    <citation type="submission" date="2012-02" db="EMBL/GenBank/DDBJ databases">
        <title>Complete genome sequence of Phycisphaera mikurensis NBRC 102666.</title>
        <authorList>
            <person name="Ankai A."/>
            <person name="Hosoyama A."/>
            <person name="Terui Y."/>
            <person name="Sekine M."/>
            <person name="Fukai R."/>
            <person name="Kato Y."/>
            <person name="Nakamura S."/>
            <person name="Yamada-Narita S."/>
            <person name="Kawakoshi A."/>
            <person name="Fukunaga Y."/>
            <person name="Yamazaki S."/>
            <person name="Fujita N."/>
        </authorList>
    </citation>
    <scope>NUCLEOTIDE SEQUENCE [LARGE SCALE GENOMIC DNA]</scope>
    <source>
        <strain evidence="5">NBRC 102666 / KCTC 22515 / FYK2301M01</strain>
    </source>
</reference>
<keyword evidence="3" id="KW-0472">Membrane</keyword>
<keyword evidence="5" id="KW-1185">Reference proteome</keyword>
<accession>I0IE69</accession>
<proteinExistence type="inferred from homology"/>
<dbReference type="AlphaFoldDB" id="I0IE69"/>
<dbReference type="InterPro" id="IPR045584">
    <property type="entry name" value="Pilin-like"/>
</dbReference>
<evidence type="ECO:0000256" key="3">
    <source>
        <dbReference type="SAM" id="Phobius"/>
    </source>
</evidence>
<dbReference type="GO" id="GO:0015628">
    <property type="term" value="P:protein secretion by the type II secretion system"/>
    <property type="evidence" value="ECO:0007669"/>
    <property type="project" value="InterPro"/>
</dbReference>
<keyword evidence="3" id="KW-0812">Transmembrane</keyword>
<evidence type="ECO:0000256" key="1">
    <source>
        <dbReference type="ARBA" id="ARBA00011084"/>
    </source>
</evidence>
<dbReference type="KEGG" id="phm:PSMK_13980"/>
<dbReference type="InterPro" id="IPR010055">
    <property type="entry name" value="T2SS_protein-GspJ"/>
</dbReference>
<dbReference type="Proteomes" id="UP000007881">
    <property type="component" value="Chromosome"/>
</dbReference>
<dbReference type="SUPFAM" id="SSF54523">
    <property type="entry name" value="Pili subunits"/>
    <property type="match status" value="2"/>
</dbReference>